<dbReference type="OrthoDB" id="941544at2"/>
<dbReference type="InterPro" id="IPR014284">
    <property type="entry name" value="RNA_pol_sigma-70_dom"/>
</dbReference>
<proteinExistence type="inferred from homology"/>
<evidence type="ECO:0000256" key="4">
    <source>
        <dbReference type="ARBA" id="ARBA00023163"/>
    </source>
</evidence>
<dbReference type="Gene3D" id="1.10.10.10">
    <property type="entry name" value="Winged helix-like DNA-binding domain superfamily/Winged helix DNA-binding domain"/>
    <property type="match status" value="1"/>
</dbReference>
<accession>A0A2N3IJT6</accession>
<dbReference type="InterPro" id="IPR013249">
    <property type="entry name" value="RNA_pol_sigma70_r4_t2"/>
</dbReference>
<dbReference type="InterPro" id="IPR039425">
    <property type="entry name" value="RNA_pol_sigma-70-like"/>
</dbReference>
<dbReference type="GO" id="GO:0016987">
    <property type="term" value="F:sigma factor activity"/>
    <property type="evidence" value="ECO:0007669"/>
    <property type="project" value="UniProtKB-KW"/>
</dbReference>
<evidence type="ECO:0000256" key="3">
    <source>
        <dbReference type="ARBA" id="ARBA00023082"/>
    </source>
</evidence>
<feature type="domain" description="RNA polymerase sigma-70 region 2" evidence="5">
    <location>
        <begin position="23"/>
        <end position="87"/>
    </location>
</feature>
<keyword evidence="4" id="KW-0804">Transcription</keyword>
<dbReference type="InterPro" id="IPR013324">
    <property type="entry name" value="RNA_pol_sigma_r3/r4-like"/>
</dbReference>
<dbReference type="AlphaFoldDB" id="A0A2N3IJT6"/>
<organism evidence="7 8">
    <name type="scientific">Raineya orbicola</name>
    <dbReference type="NCBI Taxonomy" id="2016530"/>
    <lineage>
        <taxon>Bacteria</taxon>
        <taxon>Pseudomonadati</taxon>
        <taxon>Bacteroidota</taxon>
        <taxon>Cytophagia</taxon>
        <taxon>Cytophagales</taxon>
        <taxon>Raineyaceae</taxon>
        <taxon>Raineya</taxon>
    </lineage>
</organism>
<comment type="similarity">
    <text evidence="1">Belongs to the sigma-70 factor family. ECF subfamily.</text>
</comment>
<protein>
    <submittedName>
        <fullName evidence="7">Sigma70-ECF: RNA polymerase sigma factor, sigma-70 family</fullName>
    </submittedName>
</protein>
<dbReference type="InterPro" id="IPR036388">
    <property type="entry name" value="WH-like_DNA-bd_sf"/>
</dbReference>
<dbReference type="GO" id="GO:0003677">
    <property type="term" value="F:DNA binding"/>
    <property type="evidence" value="ECO:0007669"/>
    <property type="project" value="InterPro"/>
</dbReference>
<keyword evidence="2" id="KW-0805">Transcription regulation</keyword>
<evidence type="ECO:0000313" key="7">
    <source>
        <dbReference type="EMBL" id="PKQ70518.1"/>
    </source>
</evidence>
<dbReference type="SUPFAM" id="SSF88946">
    <property type="entry name" value="Sigma2 domain of RNA polymerase sigma factors"/>
    <property type="match status" value="1"/>
</dbReference>
<dbReference type="Pfam" id="PF08281">
    <property type="entry name" value="Sigma70_r4_2"/>
    <property type="match status" value="1"/>
</dbReference>
<dbReference type="Proteomes" id="UP000233387">
    <property type="component" value="Unassembled WGS sequence"/>
</dbReference>
<evidence type="ECO:0000313" key="8">
    <source>
        <dbReference type="Proteomes" id="UP000233387"/>
    </source>
</evidence>
<sequence length="188" mass="22156">MSDVQTHIIEACRKQCPKAQRKLYEQYASKMFAVALRYTSGRLEAEDVLQESFIKVFNHIQTFRGECSLEHWIKKIVINTALKQNRSKLYLFPAFDVQDLPEEYQETCEILENLEYEDLLNMVQSLAPRYRVVFNLYAIEGYQHNEIAEMLGISEGTSKSQYARAKQILKEMILRESRQTQKPNYERS</sequence>
<dbReference type="InterPro" id="IPR007627">
    <property type="entry name" value="RNA_pol_sigma70_r2"/>
</dbReference>
<keyword evidence="3" id="KW-0731">Sigma factor</keyword>
<dbReference type="Pfam" id="PF04542">
    <property type="entry name" value="Sigma70_r2"/>
    <property type="match status" value="1"/>
</dbReference>
<name>A0A2N3IJT6_9BACT</name>
<keyword evidence="8" id="KW-1185">Reference proteome</keyword>
<dbReference type="PANTHER" id="PTHR43133">
    <property type="entry name" value="RNA POLYMERASE ECF-TYPE SIGMA FACTO"/>
    <property type="match status" value="1"/>
</dbReference>
<evidence type="ECO:0000259" key="6">
    <source>
        <dbReference type="Pfam" id="PF08281"/>
    </source>
</evidence>
<evidence type="ECO:0000259" key="5">
    <source>
        <dbReference type="Pfam" id="PF04542"/>
    </source>
</evidence>
<dbReference type="SUPFAM" id="SSF88659">
    <property type="entry name" value="Sigma3 and sigma4 domains of RNA polymerase sigma factors"/>
    <property type="match status" value="1"/>
</dbReference>
<dbReference type="PANTHER" id="PTHR43133:SF46">
    <property type="entry name" value="RNA POLYMERASE SIGMA-70 FACTOR ECF SUBFAMILY"/>
    <property type="match status" value="1"/>
</dbReference>
<comment type="caution">
    <text evidence="7">The sequence shown here is derived from an EMBL/GenBank/DDBJ whole genome shotgun (WGS) entry which is preliminary data.</text>
</comment>
<feature type="domain" description="RNA polymerase sigma factor 70 region 4 type 2" evidence="6">
    <location>
        <begin position="117"/>
        <end position="167"/>
    </location>
</feature>
<dbReference type="NCBIfam" id="TIGR02937">
    <property type="entry name" value="sigma70-ECF"/>
    <property type="match status" value="1"/>
</dbReference>
<dbReference type="EMBL" id="NKXO01000005">
    <property type="protein sequence ID" value="PKQ70518.1"/>
    <property type="molecule type" value="Genomic_DNA"/>
</dbReference>
<dbReference type="Gene3D" id="1.10.1740.10">
    <property type="match status" value="1"/>
</dbReference>
<dbReference type="GO" id="GO:0006352">
    <property type="term" value="P:DNA-templated transcription initiation"/>
    <property type="evidence" value="ECO:0007669"/>
    <property type="project" value="InterPro"/>
</dbReference>
<evidence type="ECO:0000256" key="1">
    <source>
        <dbReference type="ARBA" id="ARBA00010641"/>
    </source>
</evidence>
<evidence type="ECO:0000256" key="2">
    <source>
        <dbReference type="ARBA" id="ARBA00023015"/>
    </source>
</evidence>
<dbReference type="RefSeq" id="WP_101357703.1">
    <property type="nucleotide sequence ID" value="NZ_NKXO01000005.1"/>
</dbReference>
<reference evidence="7 8" key="1">
    <citation type="submission" date="2017-06" db="EMBL/GenBank/DDBJ databases">
        <title>Raineya orbicola gen. nov., sp. nov. a slightly thermophilic bacterium of the phylum Bacteroidetes and the description of Raineyaceae fam. nov.</title>
        <authorList>
            <person name="Albuquerque L."/>
            <person name="Polonia A.R.M."/>
            <person name="Barroso C."/>
            <person name="Froufe H.J.C."/>
            <person name="Lage O."/>
            <person name="Lobo-Da-Cunha A."/>
            <person name="Egas C."/>
            <person name="Da Costa M.S."/>
        </authorList>
    </citation>
    <scope>NUCLEOTIDE SEQUENCE [LARGE SCALE GENOMIC DNA]</scope>
    <source>
        <strain evidence="7 8">SPSPC-11</strain>
    </source>
</reference>
<gene>
    <name evidence="7" type="ORF">Rain11_0438</name>
</gene>
<dbReference type="InterPro" id="IPR013325">
    <property type="entry name" value="RNA_pol_sigma_r2"/>
</dbReference>